<dbReference type="Pfam" id="PF00903">
    <property type="entry name" value="Glyoxalase"/>
    <property type="match status" value="1"/>
</dbReference>
<evidence type="ECO:0000313" key="2">
    <source>
        <dbReference type="EMBL" id="MDA0141220.1"/>
    </source>
</evidence>
<name>A0ABT4RSK5_9ACTN</name>
<dbReference type="SUPFAM" id="SSF54593">
    <property type="entry name" value="Glyoxalase/Bleomycin resistance protein/Dihydroxybiphenyl dioxygenase"/>
    <property type="match status" value="1"/>
</dbReference>
<keyword evidence="3" id="KW-1185">Reference proteome</keyword>
<dbReference type="InterPro" id="IPR029068">
    <property type="entry name" value="Glyas_Bleomycin-R_OHBP_Dase"/>
</dbReference>
<dbReference type="Gene3D" id="3.30.720.120">
    <property type="match status" value="1"/>
</dbReference>
<comment type="caution">
    <text evidence="2">The sequence shown here is derived from an EMBL/GenBank/DDBJ whole genome shotgun (WGS) entry which is preliminary data.</text>
</comment>
<accession>A0ABT4RSK5</accession>
<dbReference type="EMBL" id="JAPCID010000052">
    <property type="protein sequence ID" value="MDA0141220.1"/>
    <property type="molecule type" value="Genomic_DNA"/>
</dbReference>
<dbReference type="Proteomes" id="UP001147700">
    <property type="component" value="Unassembled WGS sequence"/>
</dbReference>
<feature type="domain" description="VOC" evidence="1">
    <location>
        <begin position="2"/>
        <end position="113"/>
    </location>
</feature>
<gene>
    <name evidence="2" type="ORF">OJ962_27225</name>
</gene>
<sequence>MTVHRVVPNLFTEDPAAASAFYTDFLGLDVGMEMPGMTTFVVPEVPSAQLSIGHAYGLDQAVVSIGVDNVDEIYARAQQQGLEIVYELRDEPWGVRRFFVKAPGGHVINVVQHA</sequence>
<dbReference type="RefSeq" id="WP_202952413.1">
    <property type="nucleotide sequence ID" value="NZ_JAPCID010000052.1"/>
</dbReference>
<protein>
    <submittedName>
        <fullName evidence="2">VOC family protein</fullName>
    </submittedName>
</protein>
<dbReference type="InterPro" id="IPR037523">
    <property type="entry name" value="VOC_core"/>
</dbReference>
<evidence type="ECO:0000259" key="1">
    <source>
        <dbReference type="PROSITE" id="PS51819"/>
    </source>
</evidence>
<dbReference type="Gene3D" id="3.30.720.110">
    <property type="match status" value="1"/>
</dbReference>
<evidence type="ECO:0000313" key="3">
    <source>
        <dbReference type="Proteomes" id="UP001147700"/>
    </source>
</evidence>
<reference evidence="2" key="1">
    <citation type="submission" date="2022-10" db="EMBL/GenBank/DDBJ databases">
        <title>The WGS of Solirubrobacter sp. CPCC 204708.</title>
        <authorList>
            <person name="Jiang Z."/>
        </authorList>
    </citation>
    <scope>NUCLEOTIDE SEQUENCE</scope>
    <source>
        <strain evidence="2">CPCC 204708</strain>
    </source>
</reference>
<dbReference type="InterPro" id="IPR004360">
    <property type="entry name" value="Glyas_Fos-R_dOase_dom"/>
</dbReference>
<dbReference type="PROSITE" id="PS51819">
    <property type="entry name" value="VOC"/>
    <property type="match status" value="1"/>
</dbReference>
<proteinExistence type="predicted"/>
<organism evidence="2 3">
    <name type="scientific">Solirubrobacter deserti</name>
    <dbReference type="NCBI Taxonomy" id="2282478"/>
    <lineage>
        <taxon>Bacteria</taxon>
        <taxon>Bacillati</taxon>
        <taxon>Actinomycetota</taxon>
        <taxon>Thermoleophilia</taxon>
        <taxon>Solirubrobacterales</taxon>
        <taxon>Solirubrobacteraceae</taxon>
        <taxon>Solirubrobacter</taxon>
    </lineage>
</organism>